<dbReference type="PANTHER" id="PTHR21274">
    <property type="entry name" value="MECKELIN"/>
    <property type="match status" value="1"/>
</dbReference>
<sequence length="357" mass="38935">MTWFSRCSVWPHSDNPDLRDRGYIYWRLLSTDPAAAKEVVLAEKPLISEETDLIEPTLLDELICNISSLASVYHKPPNAFVEGSKSSLRKILPPRSQSGNVGDDQPSPPAEAPSAPAATVIPGVDSLIGDLLDMDLGGPSMQQQQMYPPQPTSQTPVQGGGGMDLLGEGLDSLLGGPAPSGDSLGGLGDIFGMPTAQSYVPPQEVWLPASKGKGLEVTGTFSRKQGNVIMELTFANKAMQPMTGFAIQFNKNSLDYQIRDKTLLESIMDTEFLDASEKGYFYNDNGHSFDQCLFYGNEMTLLLFDTLLFCIVDLIAKNFVLAGIITYIIIEIVALIRDHGGRKNLAKKTLVDERFLI</sequence>
<dbReference type="InterPro" id="IPR011989">
    <property type="entry name" value="ARM-like"/>
</dbReference>
<keyword evidence="2" id="KW-0812">Transmembrane</keyword>
<evidence type="ECO:0000256" key="2">
    <source>
        <dbReference type="SAM" id="Phobius"/>
    </source>
</evidence>
<dbReference type="GO" id="GO:0016192">
    <property type="term" value="P:vesicle-mediated transport"/>
    <property type="evidence" value="ECO:0007669"/>
    <property type="project" value="InterPro"/>
</dbReference>
<dbReference type="Pfam" id="PF09773">
    <property type="entry name" value="Meckelin"/>
    <property type="match status" value="1"/>
</dbReference>
<evidence type="ECO:0000256" key="1">
    <source>
        <dbReference type="SAM" id="MobiDB-lite"/>
    </source>
</evidence>
<feature type="region of interest" description="Disordered" evidence="1">
    <location>
        <begin position="84"/>
        <end position="117"/>
    </location>
</feature>
<feature type="transmembrane region" description="Helical" evidence="2">
    <location>
        <begin position="319"/>
        <end position="336"/>
    </location>
</feature>
<dbReference type="InterPro" id="IPR013041">
    <property type="entry name" value="Clathrin_app_Ig-like_sf"/>
</dbReference>
<dbReference type="GO" id="GO:0036038">
    <property type="term" value="C:MKS complex"/>
    <property type="evidence" value="ECO:0007669"/>
    <property type="project" value="InterPro"/>
</dbReference>
<dbReference type="GO" id="GO:0060271">
    <property type="term" value="P:cilium assembly"/>
    <property type="evidence" value="ECO:0007669"/>
    <property type="project" value="InterPro"/>
</dbReference>
<dbReference type="InterPro" id="IPR013037">
    <property type="entry name" value="Clathrin_b-adaptin_app_Ig-like"/>
</dbReference>
<evidence type="ECO:0000313" key="3">
    <source>
        <dbReference type="EMBL" id="EKC28402.1"/>
    </source>
</evidence>
<accession>K1PVM1</accession>
<reference evidence="3" key="1">
    <citation type="journal article" date="2012" name="Nature">
        <title>The oyster genome reveals stress adaptation and complexity of shell formation.</title>
        <authorList>
            <person name="Zhang G."/>
            <person name="Fang X."/>
            <person name="Guo X."/>
            <person name="Li L."/>
            <person name="Luo R."/>
            <person name="Xu F."/>
            <person name="Yang P."/>
            <person name="Zhang L."/>
            <person name="Wang X."/>
            <person name="Qi H."/>
            <person name="Xiong Z."/>
            <person name="Que H."/>
            <person name="Xie Y."/>
            <person name="Holland P.W."/>
            <person name="Paps J."/>
            <person name="Zhu Y."/>
            <person name="Wu F."/>
            <person name="Chen Y."/>
            <person name="Wang J."/>
            <person name="Peng C."/>
            <person name="Meng J."/>
            <person name="Yang L."/>
            <person name="Liu J."/>
            <person name="Wen B."/>
            <person name="Zhang N."/>
            <person name="Huang Z."/>
            <person name="Zhu Q."/>
            <person name="Feng Y."/>
            <person name="Mount A."/>
            <person name="Hedgecock D."/>
            <person name="Xu Z."/>
            <person name="Liu Y."/>
            <person name="Domazet-Loso T."/>
            <person name="Du Y."/>
            <person name="Sun X."/>
            <person name="Zhang S."/>
            <person name="Liu B."/>
            <person name="Cheng P."/>
            <person name="Jiang X."/>
            <person name="Li J."/>
            <person name="Fan D."/>
            <person name="Wang W."/>
            <person name="Fu W."/>
            <person name="Wang T."/>
            <person name="Wang B."/>
            <person name="Zhang J."/>
            <person name="Peng Z."/>
            <person name="Li Y."/>
            <person name="Li N."/>
            <person name="Wang J."/>
            <person name="Chen M."/>
            <person name="He Y."/>
            <person name="Tan F."/>
            <person name="Song X."/>
            <person name="Zheng Q."/>
            <person name="Huang R."/>
            <person name="Yang H."/>
            <person name="Du X."/>
            <person name="Chen L."/>
            <person name="Yang M."/>
            <person name="Gaffney P.M."/>
            <person name="Wang S."/>
            <person name="Luo L."/>
            <person name="She Z."/>
            <person name="Ming Y."/>
            <person name="Huang W."/>
            <person name="Zhang S."/>
            <person name="Huang B."/>
            <person name="Zhang Y."/>
            <person name="Qu T."/>
            <person name="Ni P."/>
            <person name="Miao G."/>
            <person name="Wang J."/>
            <person name="Wang Q."/>
            <person name="Steinberg C.E."/>
            <person name="Wang H."/>
            <person name="Li N."/>
            <person name="Qian L."/>
            <person name="Zhang G."/>
            <person name="Li Y."/>
            <person name="Yang H."/>
            <person name="Liu X."/>
            <person name="Wang J."/>
            <person name="Yin Y."/>
            <person name="Wang J."/>
        </authorList>
    </citation>
    <scope>NUCLEOTIDE SEQUENCE [LARGE SCALE GENOMIC DNA]</scope>
    <source>
        <strain evidence="3">05x7-T-G4-1.051#20</strain>
    </source>
</reference>
<protein>
    <submittedName>
        <fullName evidence="3">AP-2 complex subunit beta</fullName>
    </submittedName>
</protein>
<proteinExistence type="predicted"/>
<name>K1PVM1_MAGGI</name>
<dbReference type="PANTHER" id="PTHR21274:SF0">
    <property type="entry name" value="MECKELIN"/>
    <property type="match status" value="1"/>
</dbReference>
<gene>
    <name evidence="3" type="ORF">CGI_10023787</name>
</gene>
<keyword evidence="2" id="KW-1133">Transmembrane helix</keyword>
<dbReference type="HOGENOM" id="CLU_776711_0_0_1"/>
<dbReference type="GO" id="GO:0006886">
    <property type="term" value="P:intracellular protein transport"/>
    <property type="evidence" value="ECO:0007669"/>
    <property type="project" value="InterPro"/>
</dbReference>
<dbReference type="InterPro" id="IPR019170">
    <property type="entry name" value="Meckelin"/>
</dbReference>
<dbReference type="SUPFAM" id="SSF49348">
    <property type="entry name" value="Clathrin adaptor appendage domain"/>
    <property type="match status" value="1"/>
</dbReference>
<dbReference type="AlphaFoldDB" id="K1PVM1"/>
<keyword evidence="2" id="KW-0472">Membrane</keyword>
<dbReference type="EMBL" id="JH818466">
    <property type="protein sequence ID" value="EKC28402.1"/>
    <property type="molecule type" value="Genomic_DNA"/>
</dbReference>
<dbReference type="InterPro" id="IPR016024">
    <property type="entry name" value="ARM-type_fold"/>
</dbReference>
<dbReference type="Gene3D" id="1.25.10.10">
    <property type="entry name" value="Leucine-rich Repeat Variant"/>
    <property type="match status" value="1"/>
</dbReference>
<dbReference type="SUPFAM" id="SSF48371">
    <property type="entry name" value="ARM repeat"/>
    <property type="match status" value="1"/>
</dbReference>
<organism evidence="3">
    <name type="scientific">Magallana gigas</name>
    <name type="common">Pacific oyster</name>
    <name type="synonym">Crassostrea gigas</name>
    <dbReference type="NCBI Taxonomy" id="29159"/>
    <lineage>
        <taxon>Eukaryota</taxon>
        <taxon>Metazoa</taxon>
        <taxon>Spiralia</taxon>
        <taxon>Lophotrochozoa</taxon>
        <taxon>Mollusca</taxon>
        <taxon>Bivalvia</taxon>
        <taxon>Autobranchia</taxon>
        <taxon>Pteriomorphia</taxon>
        <taxon>Ostreida</taxon>
        <taxon>Ostreoidea</taxon>
        <taxon>Ostreidae</taxon>
        <taxon>Magallana</taxon>
    </lineage>
</organism>
<dbReference type="Gene3D" id="2.60.40.1150">
    <property type="match status" value="1"/>
</dbReference>
<dbReference type="InParanoid" id="K1PVM1"/>